<evidence type="ECO:0000313" key="9">
    <source>
        <dbReference type="Proteomes" id="UP000596196"/>
    </source>
</evidence>
<dbReference type="KEGG" id="bmyo:BG05_766"/>
<sequence>MIDLHCHILPNVDDGAQSIEDSIAMAKAACEEGIHTIVATPHHQNGVYMNLAESILHQVKQLNERLKEEDINLTILPGQEIRLYGELLEDYDSRRIVTLNRTDKYILIEFPTNHVPRYAEKMLYELRVKGITPVIVHPERNMEIIERPDVLYKLVNQGALTQITAGSVTGKFGKKIKKFSLQLIEHHLTHVISSDAHNTTTRSFHLQAAYETVEKTFGSSTLYDFKENTYELISGKMIYREEPEKIRQRKIFGLF</sequence>
<dbReference type="AlphaFoldDB" id="A0A0B5SAG9"/>
<protein>
    <recommendedName>
        <fullName evidence="5">Tyrosine-protein phosphatase</fullName>
        <ecNumber evidence="5">3.1.3.48</ecNumber>
    </recommendedName>
</protein>
<evidence type="ECO:0000256" key="2">
    <source>
        <dbReference type="ARBA" id="ARBA00022801"/>
    </source>
</evidence>
<dbReference type="EMBL" id="CP065877">
    <property type="protein sequence ID" value="QQA15836.1"/>
    <property type="molecule type" value="Genomic_DNA"/>
</dbReference>
<dbReference type="Proteomes" id="UP000190696">
    <property type="component" value="Unassembled WGS sequence"/>
</dbReference>
<gene>
    <name evidence="6" type="ORF">BW900_12890</name>
    <name evidence="7" type="ORF">I6G81_26325</name>
</gene>
<dbReference type="InterPro" id="IPR016195">
    <property type="entry name" value="Pol/histidinol_Pase-like"/>
</dbReference>
<keyword evidence="2 5" id="KW-0378">Hydrolase</keyword>
<proteinExistence type="inferred from homology"/>
<keyword evidence="3 5" id="KW-0904">Protein phosphatase</keyword>
<accession>A0A0B5SAG9</accession>
<keyword evidence="9" id="KW-1185">Reference proteome</keyword>
<dbReference type="PIRSF" id="PIRSF016557">
    <property type="entry name" value="Caps_synth_CpsB"/>
    <property type="match status" value="1"/>
</dbReference>
<reference evidence="7 9" key="2">
    <citation type="submission" date="2020-12" db="EMBL/GenBank/DDBJ databases">
        <title>FDA dAtabase for Regulatory Grade micrObial Sequences (FDA-ARGOS): Supporting development and validation of Infectious Disease Dx tests.</title>
        <authorList>
            <person name="Nelson B."/>
            <person name="Plummer A."/>
            <person name="Tallon L."/>
            <person name="Sadzewicz L."/>
            <person name="Zhao X."/>
            <person name="Boylan J."/>
            <person name="Ott S."/>
            <person name="Bowen H."/>
            <person name="Vavikolanu K."/>
            <person name="Mehta A."/>
            <person name="Aluvathingal J."/>
            <person name="Nadendla S."/>
            <person name="Myers T."/>
            <person name="Yan Y."/>
            <person name="Sichtig H."/>
        </authorList>
    </citation>
    <scope>NUCLEOTIDE SEQUENCE [LARGE SCALE GENOMIC DNA]</scope>
    <source>
        <strain evidence="7 9">FDAARGOS_924</strain>
    </source>
</reference>
<dbReference type="GO" id="GO:0030145">
    <property type="term" value="F:manganese ion binding"/>
    <property type="evidence" value="ECO:0007669"/>
    <property type="project" value="UniProtKB-UniRule"/>
</dbReference>
<comment type="catalytic activity">
    <reaction evidence="4 5">
        <text>O-phospho-L-tyrosyl-[protein] + H2O = L-tyrosyl-[protein] + phosphate</text>
        <dbReference type="Rhea" id="RHEA:10684"/>
        <dbReference type="Rhea" id="RHEA-COMP:10136"/>
        <dbReference type="Rhea" id="RHEA-COMP:20101"/>
        <dbReference type="ChEBI" id="CHEBI:15377"/>
        <dbReference type="ChEBI" id="CHEBI:43474"/>
        <dbReference type="ChEBI" id="CHEBI:46858"/>
        <dbReference type="ChEBI" id="CHEBI:61978"/>
        <dbReference type="EC" id="3.1.3.48"/>
    </reaction>
</comment>
<dbReference type="InterPro" id="IPR016667">
    <property type="entry name" value="Caps_polysacc_synth_CpsB/CapC"/>
</dbReference>
<organism evidence="6 8">
    <name type="scientific">Bacillus mycoides</name>
    <dbReference type="NCBI Taxonomy" id="1405"/>
    <lineage>
        <taxon>Bacteria</taxon>
        <taxon>Bacillati</taxon>
        <taxon>Bacillota</taxon>
        <taxon>Bacilli</taxon>
        <taxon>Bacillales</taxon>
        <taxon>Bacillaceae</taxon>
        <taxon>Bacillus</taxon>
        <taxon>Bacillus cereus group</taxon>
    </lineage>
</organism>
<dbReference type="PANTHER" id="PTHR39181">
    <property type="entry name" value="TYROSINE-PROTEIN PHOSPHATASE YWQE"/>
    <property type="match status" value="1"/>
</dbReference>
<comment type="similarity">
    <text evidence="1 5">Belongs to the metallo-dependent hydrolases superfamily. CpsB/CapC family.</text>
</comment>
<evidence type="ECO:0000313" key="6">
    <source>
        <dbReference type="EMBL" id="OOR06303.1"/>
    </source>
</evidence>
<dbReference type="Proteomes" id="UP000596196">
    <property type="component" value="Chromosome"/>
</dbReference>
<evidence type="ECO:0000256" key="1">
    <source>
        <dbReference type="ARBA" id="ARBA00005750"/>
    </source>
</evidence>
<reference evidence="6 8" key="1">
    <citation type="submission" date="2017-01" db="EMBL/GenBank/DDBJ databases">
        <title>Bacillus cereus isolates.</title>
        <authorList>
            <person name="Beno S.M."/>
        </authorList>
    </citation>
    <scope>NUCLEOTIDE SEQUENCE [LARGE SCALE GENOMIC DNA]</scope>
    <source>
        <strain evidence="6 8">FSL W7-1108</strain>
    </source>
</reference>
<evidence type="ECO:0000256" key="5">
    <source>
        <dbReference type="PIRNR" id="PIRNR016557"/>
    </source>
</evidence>
<evidence type="ECO:0000313" key="7">
    <source>
        <dbReference type="EMBL" id="QQA15836.1"/>
    </source>
</evidence>
<dbReference type="Pfam" id="PF19567">
    <property type="entry name" value="CpsB_CapC"/>
    <property type="match status" value="1"/>
</dbReference>
<evidence type="ECO:0000313" key="8">
    <source>
        <dbReference type="Proteomes" id="UP000190696"/>
    </source>
</evidence>
<dbReference type="PANTHER" id="PTHR39181:SF1">
    <property type="entry name" value="TYROSINE-PROTEIN PHOSPHATASE YWQE"/>
    <property type="match status" value="1"/>
</dbReference>
<name>A0A0B5SAG9_BACMY</name>
<accession>A0A1S9T8H9</accession>
<dbReference type="EMBL" id="MUAI01000008">
    <property type="protein sequence ID" value="OOR06303.1"/>
    <property type="molecule type" value="Genomic_DNA"/>
</dbReference>
<dbReference type="GO" id="GO:0004725">
    <property type="term" value="F:protein tyrosine phosphatase activity"/>
    <property type="evidence" value="ECO:0007669"/>
    <property type="project" value="UniProtKB-UniRule"/>
</dbReference>
<dbReference type="SUPFAM" id="SSF89550">
    <property type="entry name" value="PHP domain-like"/>
    <property type="match status" value="1"/>
</dbReference>
<dbReference type="RefSeq" id="WP_002184595.1">
    <property type="nucleotide sequence ID" value="NZ_CM125442.1"/>
</dbReference>
<dbReference type="EC" id="3.1.3.48" evidence="5"/>
<dbReference type="Gene3D" id="3.20.20.140">
    <property type="entry name" value="Metal-dependent hydrolases"/>
    <property type="match status" value="1"/>
</dbReference>
<evidence type="ECO:0000256" key="4">
    <source>
        <dbReference type="ARBA" id="ARBA00051722"/>
    </source>
</evidence>
<evidence type="ECO:0000256" key="3">
    <source>
        <dbReference type="ARBA" id="ARBA00022912"/>
    </source>
</evidence>